<evidence type="ECO:0000313" key="6">
    <source>
        <dbReference type="Proteomes" id="UP001611415"/>
    </source>
</evidence>
<gene>
    <name evidence="5" type="ORF">ACH49W_36465</name>
</gene>
<evidence type="ECO:0000256" key="3">
    <source>
        <dbReference type="ARBA" id="ARBA00022553"/>
    </source>
</evidence>
<proteinExistence type="predicted"/>
<dbReference type="NCBIfam" id="TIGR01733">
    <property type="entry name" value="AA-adenyl-dom"/>
    <property type="match status" value="2"/>
</dbReference>
<dbReference type="EMBL" id="JBIRYO010000073">
    <property type="protein sequence ID" value="MFI2478847.1"/>
    <property type="molecule type" value="Genomic_DNA"/>
</dbReference>
<dbReference type="Gene3D" id="3.30.559.30">
    <property type="entry name" value="Nonribosomal peptide synthetase, condensation domain"/>
    <property type="match status" value="2"/>
</dbReference>
<dbReference type="InterPro" id="IPR001242">
    <property type="entry name" value="Condensation_dom"/>
</dbReference>
<dbReference type="SMART" id="SM00823">
    <property type="entry name" value="PKS_PP"/>
    <property type="match status" value="1"/>
</dbReference>
<dbReference type="InterPro" id="IPR010071">
    <property type="entry name" value="AA_adenyl_dom"/>
</dbReference>
<dbReference type="InterPro" id="IPR036736">
    <property type="entry name" value="ACP-like_sf"/>
</dbReference>
<keyword evidence="3" id="KW-0597">Phosphoprotein</keyword>
<dbReference type="Gene3D" id="1.10.1200.10">
    <property type="entry name" value="ACP-like"/>
    <property type="match status" value="1"/>
</dbReference>
<accession>A0ABW7XCI1</accession>
<dbReference type="PANTHER" id="PTHR45527:SF1">
    <property type="entry name" value="FATTY ACID SYNTHASE"/>
    <property type="match status" value="1"/>
</dbReference>
<dbReference type="InterPro" id="IPR009081">
    <property type="entry name" value="PP-bd_ACP"/>
</dbReference>
<dbReference type="Pfam" id="PF00501">
    <property type="entry name" value="AMP-binding"/>
    <property type="match status" value="2"/>
</dbReference>
<comment type="cofactor">
    <cofactor evidence="1">
        <name>pantetheine 4'-phosphate</name>
        <dbReference type="ChEBI" id="CHEBI:47942"/>
    </cofactor>
</comment>
<feature type="domain" description="Carrier" evidence="4">
    <location>
        <begin position="569"/>
        <end position="644"/>
    </location>
</feature>
<feature type="non-terminal residue" evidence="5">
    <location>
        <position position="1529"/>
    </location>
</feature>
<comment type="caution">
    <text evidence="5">The sequence shown here is derived from an EMBL/GenBank/DDBJ whole genome shotgun (WGS) entry which is preliminary data.</text>
</comment>
<dbReference type="Pfam" id="PF13193">
    <property type="entry name" value="AMP-binding_C"/>
    <property type="match status" value="1"/>
</dbReference>
<dbReference type="CDD" id="cd19540">
    <property type="entry name" value="LCL_NRPS-like"/>
    <property type="match status" value="1"/>
</dbReference>
<dbReference type="InterPro" id="IPR020806">
    <property type="entry name" value="PKS_PP-bd"/>
</dbReference>
<dbReference type="InterPro" id="IPR000873">
    <property type="entry name" value="AMP-dep_synth/lig_dom"/>
</dbReference>
<dbReference type="Gene3D" id="3.30.300.30">
    <property type="match status" value="1"/>
</dbReference>
<dbReference type="PROSITE" id="PS50075">
    <property type="entry name" value="CARRIER"/>
    <property type="match status" value="1"/>
</dbReference>
<dbReference type="CDD" id="cd17646">
    <property type="entry name" value="A_NRPS_AB3403-like"/>
    <property type="match status" value="1"/>
</dbReference>
<dbReference type="Gene3D" id="2.30.38.10">
    <property type="entry name" value="Luciferase, Domain 3"/>
    <property type="match status" value="2"/>
</dbReference>
<keyword evidence="2" id="KW-0596">Phosphopantetheine</keyword>
<dbReference type="InterPro" id="IPR025110">
    <property type="entry name" value="AMP-bd_C"/>
</dbReference>
<dbReference type="RefSeq" id="WP_397096553.1">
    <property type="nucleotide sequence ID" value="NZ_JBIRYO010000073.1"/>
</dbReference>
<protein>
    <submittedName>
        <fullName evidence="5">Amino acid adenylation domain-containing protein</fullName>
    </submittedName>
</protein>
<dbReference type="InterPro" id="IPR020845">
    <property type="entry name" value="AMP-binding_CS"/>
</dbReference>
<name>A0ABW7XCI1_9NOCA</name>
<evidence type="ECO:0000313" key="5">
    <source>
        <dbReference type="EMBL" id="MFI2478847.1"/>
    </source>
</evidence>
<evidence type="ECO:0000256" key="2">
    <source>
        <dbReference type="ARBA" id="ARBA00022450"/>
    </source>
</evidence>
<keyword evidence="6" id="KW-1185">Reference proteome</keyword>
<dbReference type="InterPro" id="IPR023213">
    <property type="entry name" value="CAT-like_dom_sf"/>
</dbReference>
<dbReference type="PANTHER" id="PTHR45527">
    <property type="entry name" value="NONRIBOSOMAL PEPTIDE SYNTHETASE"/>
    <property type="match status" value="1"/>
</dbReference>
<dbReference type="Pfam" id="PF00668">
    <property type="entry name" value="Condensation"/>
    <property type="match status" value="1"/>
</dbReference>
<reference evidence="5 6" key="1">
    <citation type="submission" date="2024-10" db="EMBL/GenBank/DDBJ databases">
        <title>The Natural Products Discovery Center: Release of the First 8490 Sequenced Strains for Exploring Actinobacteria Biosynthetic Diversity.</title>
        <authorList>
            <person name="Kalkreuter E."/>
            <person name="Kautsar S.A."/>
            <person name="Yang D."/>
            <person name="Bader C.D."/>
            <person name="Teijaro C.N."/>
            <person name="Fluegel L."/>
            <person name="Davis C.M."/>
            <person name="Simpson J.R."/>
            <person name="Lauterbach L."/>
            <person name="Steele A.D."/>
            <person name="Gui C."/>
            <person name="Meng S."/>
            <person name="Li G."/>
            <person name="Viehrig K."/>
            <person name="Ye F."/>
            <person name="Su P."/>
            <person name="Kiefer A.F."/>
            <person name="Nichols A."/>
            <person name="Cepeda A.J."/>
            <person name="Yan W."/>
            <person name="Fan B."/>
            <person name="Jiang Y."/>
            <person name="Adhikari A."/>
            <person name="Zheng C.-J."/>
            <person name="Schuster L."/>
            <person name="Cowan T.M."/>
            <person name="Smanski M.J."/>
            <person name="Chevrette M.G."/>
            <person name="De Carvalho L.P.S."/>
            <person name="Shen B."/>
        </authorList>
    </citation>
    <scope>NUCLEOTIDE SEQUENCE [LARGE SCALE GENOMIC DNA]</scope>
    <source>
        <strain evidence="5 6">NPDC019275</strain>
    </source>
</reference>
<dbReference type="InterPro" id="IPR045851">
    <property type="entry name" value="AMP-bd_C_sf"/>
</dbReference>
<dbReference type="SUPFAM" id="SSF47336">
    <property type="entry name" value="ACP-like"/>
    <property type="match status" value="1"/>
</dbReference>
<organism evidence="5 6">
    <name type="scientific">Nocardia xishanensis</name>
    <dbReference type="NCBI Taxonomy" id="238964"/>
    <lineage>
        <taxon>Bacteria</taxon>
        <taxon>Bacillati</taxon>
        <taxon>Actinomycetota</taxon>
        <taxon>Actinomycetes</taxon>
        <taxon>Mycobacteriales</taxon>
        <taxon>Nocardiaceae</taxon>
        <taxon>Nocardia</taxon>
    </lineage>
</organism>
<dbReference type="SUPFAM" id="SSF52777">
    <property type="entry name" value="CoA-dependent acyltransferases"/>
    <property type="match status" value="2"/>
</dbReference>
<dbReference type="InterPro" id="IPR006162">
    <property type="entry name" value="Ppantetheine_attach_site"/>
</dbReference>
<dbReference type="PROSITE" id="PS00455">
    <property type="entry name" value="AMP_BINDING"/>
    <property type="match status" value="2"/>
</dbReference>
<evidence type="ECO:0000256" key="1">
    <source>
        <dbReference type="ARBA" id="ARBA00001957"/>
    </source>
</evidence>
<dbReference type="Proteomes" id="UP001611415">
    <property type="component" value="Unassembled WGS sequence"/>
</dbReference>
<sequence>LKYLPDLYDTTTATTLLHRTTHTLHTITTHTTTPVARVDLLSETEHRQLATDRASMVVEVPDATLSDLFDSQVARTPDAVAVVCGNVRLTYTELDARINRLARLLIARGVGPETHVAVAMRRSIDLLVGIYAIVKAGGAYVPLDPDHPAERIGHVLNTVHPLCVLTSCGDRNLPVTTTCPVLQIDTRAMSGLDPSPITDTDRISPLRPQNIAYVIFTSGSTGVPKGVALTHRATVSQLSWAQSRYPLDGSDVVLHKTPITFDISVWELLWPLQVGARVVIAAPDGHRDPAYLARTMDSEAVTTVHFVPSMLAAYMATVPAPLGSSVRRVFAAGEALSRDTADRFTMYCDAELHNWYGPAEVEVVTAWECGPGDTAATVPIGAPVWNTATYVLDSYLRPVPVGVSGELYLTGVQLARGYVGRTGLTAQRFVADPFGQPGHRMYRTGDVVRWNADGQLEYVGRSDFQVKLRGFRIELGEIEAALARHDAVARAVVVVRGEAGVDRLIGYVVPEPGVEIDTVEVLTFVRSVVPSYMVPTAVVVLDEFPLNTSGKLDRKALPAPLFEPVVFRAPVTPVEQVVAEVFAEVLGVERIGVDDDFFALGGNSLIATRLVSRLGAAIDARVPVREVFEASTVGALASRVSAQAGEGGPRALRSQPRPDRIPLSLAQQRMWFLNRFDPDSAAYNIPVALRLSGSLDVDALRAAVDDLIGRHETLRTVYPAVDGAAHQVILPVGQCIPDLTSRVVPESDLLEEIAEFVSAGFDVTEQIPLRGKLIREAEADNRFVLVFVVHHIAADGWSMRPLARDLMVAYAARSRGEVPAWAPLEVQYADYTLWQREVLGSENDPTSRISQQLDYWKSVLAGIPDQLDLPADRPRPAVQSFEGARIDFTIDTRLHRLLNMLAREHNATLFMVMHTAFATLLARMSQTDDIVIGTPIAGRGDAALEDLVGMFVNTLVLRTQVDPAQSFVDLLARVRASDLGAFEHAEIPFESLVAALNPDRSTARQPLAQVGFSFQNIASSALELKGLSVDAVDFSSNISQYDLHLIAADTYDEHGTAAGIGATITYTTALFDASTVRSFADRFVRVLEAVIADPSVPVGDIEILAAAERELVLESWNDTGRAVQTGATLVSLFDAQVTADPAATALVFEGGKLSYGEFDARVNRLARKLISDGVGPESLVALAIRRSVDLLVGMYAVAKAGGGYVPIDPDQSAERTRLILETAAPVCVLTTARDRFEVPGDIAVLHVDTVNLAEFDASAVSDADRLAPLRPRNTAYVIFTSGSTGIPKGVSLSHRAVVNQLEWIKHEFGFDASDVALLETAATFDLSVWEFWSALVSGGRLVIARADAHQEPDYLLELIRAQGVTTLHVVPSTLSMLMTTGGGAGGVSESLRRVLAIGEALPAATAQAFRLANTSTALFNLYGPTEAAISVTSHEVTDVDAVGVPIGSPEWNTRVYVLDGRLRAVPVGVAGELYLAGVQLARGYHGRSGLTAGRFVADPFGAAGERMYRTGDVVRWRADGQLEYVGRTD</sequence>
<dbReference type="Gene3D" id="3.30.559.10">
    <property type="entry name" value="Chloramphenicol acetyltransferase-like domain"/>
    <property type="match status" value="1"/>
</dbReference>
<evidence type="ECO:0000259" key="4">
    <source>
        <dbReference type="PROSITE" id="PS50075"/>
    </source>
</evidence>
<dbReference type="SUPFAM" id="SSF56801">
    <property type="entry name" value="Acetyl-CoA synthetase-like"/>
    <property type="match status" value="2"/>
</dbReference>
<dbReference type="Pfam" id="PF00550">
    <property type="entry name" value="PP-binding"/>
    <property type="match status" value="1"/>
</dbReference>
<dbReference type="Gene3D" id="3.40.50.980">
    <property type="match status" value="4"/>
</dbReference>
<feature type="non-terminal residue" evidence="5">
    <location>
        <position position="1"/>
    </location>
</feature>
<dbReference type="PROSITE" id="PS00012">
    <property type="entry name" value="PHOSPHOPANTETHEINE"/>
    <property type="match status" value="1"/>
</dbReference>